<dbReference type="InterPro" id="IPR010264">
    <property type="entry name" value="Self-incomp_S1"/>
</dbReference>
<evidence type="ECO:0000256" key="4">
    <source>
        <dbReference type="ARBA" id="ARBA00022525"/>
    </source>
</evidence>
<dbReference type="Pfam" id="PF05938">
    <property type="entry name" value="Self-incomp_S1"/>
    <property type="match status" value="1"/>
</dbReference>
<keyword evidence="5 6" id="KW-0732">Signal</keyword>
<dbReference type="GO" id="GO:0005576">
    <property type="term" value="C:extracellular region"/>
    <property type="evidence" value="ECO:0007669"/>
    <property type="project" value="UniProtKB-SubCell"/>
</dbReference>
<reference evidence="7 8" key="1">
    <citation type="submission" date="2024-01" db="EMBL/GenBank/DDBJ databases">
        <title>Genome assemblies of Stephania.</title>
        <authorList>
            <person name="Yang L."/>
        </authorList>
    </citation>
    <scope>NUCLEOTIDE SEQUENCE [LARGE SCALE GENOMIC DNA]</scope>
    <source>
        <strain evidence="7">QJT</strain>
        <tissue evidence="7">Leaf</tissue>
    </source>
</reference>
<dbReference type="PANTHER" id="PTHR31232:SF155">
    <property type="entry name" value="PLANT SELF-INCOMPATIBILITY PROTEIN S1 FAMILY"/>
    <property type="match status" value="1"/>
</dbReference>
<gene>
    <name evidence="7" type="ORF">Sjap_019757</name>
</gene>
<protein>
    <recommendedName>
        <fullName evidence="6">S-protein homolog</fullName>
    </recommendedName>
</protein>
<dbReference type="AlphaFoldDB" id="A0AAP0F6Q4"/>
<evidence type="ECO:0000256" key="6">
    <source>
        <dbReference type="RuleBase" id="RU367044"/>
    </source>
</evidence>
<organism evidence="7 8">
    <name type="scientific">Stephania japonica</name>
    <dbReference type="NCBI Taxonomy" id="461633"/>
    <lineage>
        <taxon>Eukaryota</taxon>
        <taxon>Viridiplantae</taxon>
        <taxon>Streptophyta</taxon>
        <taxon>Embryophyta</taxon>
        <taxon>Tracheophyta</taxon>
        <taxon>Spermatophyta</taxon>
        <taxon>Magnoliopsida</taxon>
        <taxon>Ranunculales</taxon>
        <taxon>Menispermaceae</taxon>
        <taxon>Menispermoideae</taxon>
        <taxon>Cissampelideae</taxon>
        <taxon>Stephania</taxon>
    </lineage>
</organism>
<comment type="caution">
    <text evidence="7">The sequence shown here is derived from an EMBL/GenBank/DDBJ whole genome shotgun (WGS) entry which is preliminary data.</text>
</comment>
<evidence type="ECO:0000256" key="1">
    <source>
        <dbReference type="ARBA" id="ARBA00004613"/>
    </source>
</evidence>
<keyword evidence="4 6" id="KW-0964">Secreted</keyword>
<keyword evidence="3 6" id="KW-0713">Self-incompatibility</keyword>
<evidence type="ECO:0000256" key="2">
    <source>
        <dbReference type="ARBA" id="ARBA00005581"/>
    </source>
</evidence>
<dbReference type="EMBL" id="JBBNAE010000008">
    <property type="protein sequence ID" value="KAK9102503.1"/>
    <property type="molecule type" value="Genomic_DNA"/>
</dbReference>
<dbReference type="PANTHER" id="PTHR31232">
    <property type="match status" value="1"/>
</dbReference>
<dbReference type="GO" id="GO:0060320">
    <property type="term" value="P:rejection of self pollen"/>
    <property type="evidence" value="ECO:0007669"/>
    <property type="project" value="UniProtKB-KW"/>
</dbReference>
<evidence type="ECO:0000256" key="5">
    <source>
        <dbReference type="ARBA" id="ARBA00022729"/>
    </source>
</evidence>
<name>A0AAP0F6Q4_9MAGN</name>
<comment type="similarity">
    <text evidence="2 6">Belongs to the plant self-incompatibility (S1) protein family.</text>
</comment>
<proteinExistence type="inferred from homology"/>
<feature type="signal peptide" evidence="6">
    <location>
        <begin position="1"/>
        <end position="26"/>
    </location>
</feature>
<evidence type="ECO:0000313" key="8">
    <source>
        <dbReference type="Proteomes" id="UP001417504"/>
    </source>
</evidence>
<sequence>MARRLSNNTAFLLLFVAIVNFATSLADKHVHVVNDILPIAPTLNIHCKSKDDDLGEQALSPRKEFNWSFKDNIAGTTLFWCAMNWKDNNGKTLDQSFDVYKSSIVCTTDCWWSARVDGIYFYDENQRNFVRQYVWNTSIRRPLL</sequence>
<comment type="subcellular location">
    <subcellularLocation>
        <location evidence="1 6">Secreted</location>
    </subcellularLocation>
</comment>
<evidence type="ECO:0000313" key="7">
    <source>
        <dbReference type="EMBL" id="KAK9102503.1"/>
    </source>
</evidence>
<dbReference type="Proteomes" id="UP001417504">
    <property type="component" value="Unassembled WGS sequence"/>
</dbReference>
<feature type="chain" id="PRO_5042667760" description="S-protein homolog" evidence="6">
    <location>
        <begin position="27"/>
        <end position="144"/>
    </location>
</feature>
<accession>A0AAP0F6Q4</accession>
<evidence type="ECO:0000256" key="3">
    <source>
        <dbReference type="ARBA" id="ARBA00022471"/>
    </source>
</evidence>
<keyword evidence="8" id="KW-1185">Reference proteome</keyword>